<dbReference type="EMBL" id="RAQO01000004">
    <property type="protein sequence ID" value="RKF19835.1"/>
    <property type="molecule type" value="Genomic_DNA"/>
</dbReference>
<evidence type="ECO:0000313" key="2">
    <source>
        <dbReference type="EMBL" id="RKF19835.1"/>
    </source>
</evidence>
<dbReference type="SUPFAM" id="SSF46785">
    <property type="entry name" value="Winged helix' DNA-binding domain"/>
    <property type="match status" value="1"/>
</dbReference>
<keyword evidence="3" id="KW-1185">Reference proteome</keyword>
<evidence type="ECO:0000313" key="3">
    <source>
        <dbReference type="Proteomes" id="UP000286482"/>
    </source>
</evidence>
<reference evidence="2 3" key="1">
    <citation type="submission" date="2018-09" db="EMBL/GenBank/DDBJ databases">
        <authorList>
            <person name="Wang Z."/>
        </authorList>
    </citation>
    <scope>NUCLEOTIDE SEQUENCE [LARGE SCALE GENOMIC DNA]</scope>
    <source>
        <strain evidence="2 3">ALS 81</strain>
    </source>
</reference>
<dbReference type="InterPro" id="IPR015102">
    <property type="entry name" value="Tscrpt_reg_HTH_FeoC"/>
</dbReference>
<dbReference type="OrthoDB" id="467062at2"/>
<sequence>MILQALKQYIQNNPGCSLHDLSVHFAMSEDASMAMLNSWVKRGKLNIEKTEGCAVGSCHCDASLSQVYLRWCDDLSIGVSKR</sequence>
<protein>
    <submittedName>
        <fullName evidence="2">Ferrous iron transport protein C</fullName>
    </submittedName>
</protein>
<gene>
    <name evidence="2" type="ORF">DBZ36_05080</name>
</gene>
<dbReference type="Pfam" id="PF09012">
    <property type="entry name" value="FeoC"/>
    <property type="match status" value="1"/>
</dbReference>
<dbReference type="Proteomes" id="UP000286482">
    <property type="component" value="Unassembled WGS sequence"/>
</dbReference>
<comment type="caution">
    <text evidence="2">The sequence shown here is derived from an EMBL/GenBank/DDBJ whole genome shotgun (WGS) entry which is preliminary data.</text>
</comment>
<accession>A0A420EGJ7</accession>
<name>A0A420EGJ7_9ALTE</name>
<dbReference type="InterPro" id="IPR036390">
    <property type="entry name" value="WH_DNA-bd_sf"/>
</dbReference>
<evidence type="ECO:0000259" key="1">
    <source>
        <dbReference type="Pfam" id="PF09012"/>
    </source>
</evidence>
<dbReference type="InterPro" id="IPR036388">
    <property type="entry name" value="WH-like_DNA-bd_sf"/>
</dbReference>
<dbReference type="RefSeq" id="WP_120353840.1">
    <property type="nucleotide sequence ID" value="NZ_RAQO01000004.1"/>
</dbReference>
<feature type="domain" description="Transcriptional regulator HTH-type FeoC" evidence="1">
    <location>
        <begin position="2"/>
        <end position="68"/>
    </location>
</feature>
<proteinExistence type="predicted"/>
<dbReference type="AlphaFoldDB" id="A0A420EGJ7"/>
<organism evidence="2 3">
    <name type="scientific">Alginatibacterium sediminis</name>
    <dbReference type="NCBI Taxonomy" id="2164068"/>
    <lineage>
        <taxon>Bacteria</taxon>
        <taxon>Pseudomonadati</taxon>
        <taxon>Pseudomonadota</taxon>
        <taxon>Gammaproteobacteria</taxon>
        <taxon>Alteromonadales</taxon>
        <taxon>Alteromonadaceae</taxon>
        <taxon>Alginatibacterium</taxon>
    </lineage>
</organism>
<dbReference type="Gene3D" id="1.10.10.10">
    <property type="entry name" value="Winged helix-like DNA-binding domain superfamily/Winged helix DNA-binding domain"/>
    <property type="match status" value="1"/>
</dbReference>